<dbReference type="NCBIfam" id="TIGR02937">
    <property type="entry name" value="sigma70-ECF"/>
    <property type="match status" value="1"/>
</dbReference>
<dbReference type="Pfam" id="PF08281">
    <property type="entry name" value="Sigma70_r4_2"/>
    <property type="match status" value="1"/>
</dbReference>
<reference evidence="9 12" key="2">
    <citation type="submission" date="2017-08" db="EMBL/GenBank/DDBJ databases">
        <title>The complete genome sequence of moderately halophilic actinomycete Actinopolyspora erythraea YIM 90600, the producer of novel erythromycin, novel actinopolysporins A-C and tubercidin.</title>
        <authorList>
            <person name="Yin M."/>
            <person name="Tang S."/>
        </authorList>
    </citation>
    <scope>NUCLEOTIDE SEQUENCE [LARGE SCALE GENOMIC DNA]</scope>
    <source>
        <strain evidence="9 12">YIM 90600</strain>
    </source>
</reference>
<evidence type="ECO:0000256" key="1">
    <source>
        <dbReference type="ARBA" id="ARBA00010641"/>
    </source>
</evidence>
<dbReference type="InterPro" id="IPR013249">
    <property type="entry name" value="RNA_pol_sigma70_r4_t2"/>
</dbReference>
<reference evidence="10 11" key="1">
    <citation type="journal article" date="2014" name="PLoS ONE">
        <title>Identification and Characterization of a New Erythromycin Biosynthetic Gene Cluster in Actinopolyspora erythraea YIM90600, a Novel Erythronolide-Producing Halophilic Actinomycete Isolated from Salt Field.</title>
        <authorList>
            <person name="Chen D."/>
            <person name="Feng J."/>
            <person name="Huang L."/>
            <person name="Zhang Q."/>
            <person name="Wu J."/>
            <person name="Zhu X."/>
            <person name="Duan Y."/>
            <person name="Xu Z."/>
        </authorList>
    </citation>
    <scope>NUCLEOTIDE SEQUENCE [LARGE SCALE GENOMIC DNA]</scope>
    <source>
        <strain evidence="10 11">YIM90600</strain>
    </source>
</reference>
<dbReference type="OrthoDB" id="9780326at2"/>
<dbReference type="Pfam" id="PF04542">
    <property type="entry name" value="Sigma70_r2"/>
    <property type="match status" value="1"/>
</dbReference>
<dbReference type="Gene3D" id="1.10.1740.10">
    <property type="match status" value="1"/>
</dbReference>
<accession>A0A099DC49</accession>
<dbReference type="Proteomes" id="UP000029737">
    <property type="component" value="Unassembled WGS sequence"/>
</dbReference>
<organism evidence="9 12">
    <name type="scientific">Actinopolyspora erythraea</name>
    <dbReference type="NCBI Taxonomy" id="414996"/>
    <lineage>
        <taxon>Bacteria</taxon>
        <taxon>Bacillati</taxon>
        <taxon>Actinomycetota</taxon>
        <taxon>Actinomycetes</taxon>
        <taxon>Actinopolysporales</taxon>
        <taxon>Actinopolysporaceae</taxon>
        <taxon>Actinopolyspora</taxon>
    </lineage>
</organism>
<evidence type="ECO:0000313" key="10">
    <source>
        <dbReference type="EMBL" id="KGI82965.1"/>
    </source>
</evidence>
<dbReference type="InterPro" id="IPR013325">
    <property type="entry name" value="RNA_pol_sigma_r2"/>
</dbReference>
<evidence type="ECO:0000259" key="7">
    <source>
        <dbReference type="Pfam" id="PF04542"/>
    </source>
</evidence>
<keyword evidence="4" id="KW-0238">DNA-binding</keyword>
<evidence type="ECO:0000256" key="4">
    <source>
        <dbReference type="ARBA" id="ARBA00023125"/>
    </source>
</evidence>
<comment type="similarity">
    <text evidence="1">Belongs to the sigma-70 factor family. ECF subfamily.</text>
</comment>
<dbReference type="Gene3D" id="1.10.10.10">
    <property type="entry name" value="Winged helix-like DNA-binding domain superfamily/Winged helix DNA-binding domain"/>
    <property type="match status" value="1"/>
</dbReference>
<feature type="domain" description="RNA polymerase sigma-70 region 2" evidence="7">
    <location>
        <begin position="26"/>
        <end position="93"/>
    </location>
</feature>
<dbReference type="GO" id="GO:0006352">
    <property type="term" value="P:DNA-templated transcription initiation"/>
    <property type="evidence" value="ECO:0007669"/>
    <property type="project" value="InterPro"/>
</dbReference>
<feature type="compositionally biased region" description="Basic and acidic residues" evidence="6">
    <location>
        <begin position="189"/>
        <end position="203"/>
    </location>
</feature>
<keyword evidence="3" id="KW-0731">Sigma factor</keyword>
<name>A0A099DC49_9ACTN</name>
<keyword evidence="2" id="KW-0805">Transcription regulation</keyword>
<dbReference type="PANTHER" id="PTHR43133">
    <property type="entry name" value="RNA POLYMERASE ECF-TYPE SIGMA FACTO"/>
    <property type="match status" value="1"/>
</dbReference>
<dbReference type="SUPFAM" id="SSF88659">
    <property type="entry name" value="Sigma3 and sigma4 domains of RNA polymerase sigma factors"/>
    <property type="match status" value="1"/>
</dbReference>
<dbReference type="InterPro" id="IPR013324">
    <property type="entry name" value="RNA_pol_sigma_r3/r4-like"/>
</dbReference>
<dbReference type="CDD" id="cd06171">
    <property type="entry name" value="Sigma70_r4"/>
    <property type="match status" value="1"/>
</dbReference>
<dbReference type="GO" id="GO:0003677">
    <property type="term" value="F:DNA binding"/>
    <property type="evidence" value="ECO:0007669"/>
    <property type="project" value="UniProtKB-KW"/>
</dbReference>
<dbReference type="NCBIfam" id="NF007225">
    <property type="entry name" value="PRK09643.1"/>
    <property type="match status" value="1"/>
</dbReference>
<dbReference type="KEGG" id="aey:CDG81_23060"/>
<protein>
    <submittedName>
        <fullName evidence="9">RNA polymerase sigma factor SigM</fullName>
    </submittedName>
</protein>
<evidence type="ECO:0000313" key="11">
    <source>
        <dbReference type="Proteomes" id="UP000029737"/>
    </source>
</evidence>
<evidence type="ECO:0000259" key="8">
    <source>
        <dbReference type="Pfam" id="PF08281"/>
    </source>
</evidence>
<gene>
    <name evidence="9" type="ORF">CDG81_23060</name>
    <name evidence="10" type="ORF">IL38_01755</name>
</gene>
<dbReference type="EMBL" id="CP022752">
    <property type="protein sequence ID" value="ASU80667.1"/>
    <property type="molecule type" value="Genomic_DNA"/>
</dbReference>
<dbReference type="eggNOG" id="COG1595">
    <property type="taxonomic scope" value="Bacteria"/>
</dbReference>
<dbReference type="PANTHER" id="PTHR43133:SF50">
    <property type="entry name" value="ECF RNA POLYMERASE SIGMA FACTOR SIGM"/>
    <property type="match status" value="1"/>
</dbReference>
<evidence type="ECO:0000256" key="5">
    <source>
        <dbReference type="ARBA" id="ARBA00023163"/>
    </source>
</evidence>
<dbReference type="SUPFAM" id="SSF88946">
    <property type="entry name" value="Sigma2 domain of RNA polymerase sigma factors"/>
    <property type="match status" value="1"/>
</dbReference>
<dbReference type="InterPro" id="IPR039425">
    <property type="entry name" value="RNA_pol_sigma-70-like"/>
</dbReference>
<feature type="domain" description="RNA polymerase sigma factor 70 region 4 type 2" evidence="8">
    <location>
        <begin position="123"/>
        <end position="174"/>
    </location>
</feature>
<evidence type="ECO:0000313" key="12">
    <source>
        <dbReference type="Proteomes" id="UP000215043"/>
    </source>
</evidence>
<dbReference type="InterPro" id="IPR036388">
    <property type="entry name" value="WH-like_DNA-bd_sf"/>
</dbReference>
<feature type="region of interest" description="Disordered" evidence="6">
    <location>
        <begin position="184"/>
        <end position="203"/>
    </location>
</feature>
<dbReference type="HOGENOM" id="CLU_047691_3_0_11"/>
<dbReference type="Proteomes" id="UP000215043">
    <property type="component" value="Chromosome"/>
</dbReference>
<dbReference type="EMBL" id="JPMV01000007">
    <property type="protein sequence ID" value="KGI82965.1"/>
    <property type="molecule type" value="Genomic_DNA"/>
</dbReference>
<dbReference type="RefSeq" id="WP_043569642.1">
    <property type="nucleotide sequence ID" value="NZ_CP022752.1"/>
</dbReference>
<proteinExistence type="inferred from homology"/>
<evidence type="ECO:0000256" key="6">
    <source>
        <dbReference type="SAM" id="MobiDB-lite"/>
    </source>
</evidence>
<dbReference type="InterPro" id="IPR014284">
    <property type="entry name" value="RNA_pol_sigma-70_dom"/>
</dbReference>
<dbReference type="GO" id="GO:0016987">
    <property type="term" value="F:sigma factor activity"/>
    <property type="evidence" value="ECO:0007669"/>
    <property type="project" value="UniProtKB-KW"/>
</dbReference>
<evidence type="ECO:0000256" key="2">
    <source>
        <dbReference type="ARBA" id="ARBA00023015"/>
    </source>
</evidence>
<keyword evidence="11" id="KW-1185">Reference proteome</keyword>
<sequence length="203" mass="22523">MSETASSDADLIAAHLSGDRQAFSELFRRHRDRLWSVALRTMRDPDEAADALQDAMISAFRNAGSFRSESRVTTWLHRIVVNACLDRIRRRQARATTVPLPDSGPGEPAHPHDRIAEHDTRMVVSDALGELPEDQRAAIVLVDVEGYPVSEAARMLGVAEGTVKSRCARGRIKLAQLLGHLRNPNTDTHVSDEGMATRRREGR</sequence>
<dbReference type="AlphaFoldDB" id="A0A099DC49"/>
<dbReference type="InterPro" id="IPR007627">
    <property type="entry name" value="RNA_pol_sigma70_r2"/>
</dbReference>
<keyword evidence="5" id="KW-0804">Transcription</keyword>
<feature type="region of interest" description="Disordered" evidence="6">
    <location>
        <begin position="95"/>
        <end position="115"/>
    </location>
</feature>
<evidence type="ECO:0000256" key="3">
    <source>
        <dbReference type="ARBA" id="ARBA00023082"/>
    </source>
</evidence>
<evidence type="ECO:0000313" key="9">
    <source>
        <dbReference type="EMBL" id="ASU80667.1"/>
    </source>
</evidence>